<keyword evidence="2" id="KW-1185">Reference proteome</keyword>
<protein>
    <submittedName>
        <fullName evidence="1">Uncharacterized protein</fullName>
    </submittedName>
</protein>
<gene>
    <name evidence="1" type="ORF">F5148DRAFT_188858</name>
</gene>
<evidence type="ECO:0000313" key="1">
    <source>
        <dbReference type="EMBL" id="KAI9463913.1"/>
    </source>
</evidence>
<name>A0ACC0U4Z9_9AGAM</name>
<accession>A0ACC0U4Z9</accession>
<evidence type="ECO:0000313" key="2">
    <source>
        <dbReference type="Proteomes" id="UP001207468"/>
    </source>
</evidence>
<proteinExistence type="predicted"/>
<organism evidence="1 2">
    <name type="scientific">Russula earlei</name>
    <dbReference type="NCBI Taxonomy" id="71964"/>
    <lineage>
        <taxon>Eukaryota</taxon>
        <taxon>Fungi</taxon>
        <taxon>Dikarya</taxon>
        <taxon>Basidiomycota</taxon>
        <taxon>Agaricomycotina</taxon>
        <taxon>Agaricomycetes</taxon>
        <taxon>Russulales</taxon>
        <taxon>Russulaceae</taxon>
        <taxon>Russula</taxon>
    </lineage>
</organism>
<dbReference type="Proteomes" id="UP001207468">
    <property type="component" value="Unassembled WGS sequence"/>
</dbReference>
<sequence length="213" mass="24165">MRSAWYAKKGNLARTLVPLQQFDGCRTVVHSGVGNSTEAKPSRYECRDVMTMKPCGRHAYKVEALFHLYQQLWMDEAKQDGFRINHISAQTRQLPPRVNPLVRPRMSGVSRAIMNISSFFPSLIGTIYADVPEEKVPDTEPQEQVAAEAEAEAEAEEEEPEDIHPKLREEAQESPKCKSATQHFHHCQEKVQSGKGFKHEDCVEEMCTSFSCN</sequence>
<dbReference type="EMBL" id="JAGFNK010000153">
    <property type="protein sequence ID" value="KAI9463913.1"/>
    <property type="molecule type" value="Genomic_DNA"/>
</dbReference>
<comment type="caution">
    <text evidence="1">The sequence shown here is derived from an EMBL/GenBank/DDBJ whole genome shotgun (WGS) entry which is preliminary data.</text>
</comment>
<reference evidence="1" key="1">
    <citation type="submission" date="2021-03" db="EMBL/GenBank/DDBJ databases">
        <title>Evolutionary priming and transition to the ectomycorrhizal habit in an iconic lineage of mushroom-forming fungi: is preadaptation a requirement?</title>
        <authorList>
            <consortium name="DOE Joint Genome Institute"/>
            <person name="Looney B.P."/>
            <person name="Miyauchi S."/>
            <person name="Morin E."/>
            <person name="Drula E."/>
            <person name="Courty P.E."/>
            <person name="Chicoki N."/>
            <person name="Fauchery L."/>
            <person name="Kohler A."/>
            <person name="Kuo A."/>
            <person name="LaButti K."/>
            <person name="Pangilinan J."/>
            <person name="Lipzen A."/>
            <person name="Riley R."/>
            <person name="Andreopoulos W."/>
            <person name="He G."/>
            <person name="Johnson J."/>
            <person name="Barry K.W."/>
            <person name="Grigoriev I.V."/>
            <person name="Nagy L."/>
            <person name="Hibbett D."/>
            <person name="Henrissat B."/>
            <person name="Matheny P.B."/>
            <person name="Labbe J."/>
            <person name="Martin A.F."/>
        </authorList>
    </citation>
    <scope>NUCLEOTIDE SEQUENCE</scope>
    <source>
        <strain evidence="1">BPL698</strain>
    </source>
</reference>